<dbReference type="InterPro" id="IPR047705">
    <property type="entry name" value="AimR-like"/>
</dbReference>
<dbReference type="EMBL" id="MUAL01000007">
    <property type="protein sequence ID" value="OOR30278.1"/>
    <property type="molecule type" value="Genomic_DNA"/>
</dbReference>
<reference evidence="1 2" key="1">
    <citation type="submission" date="2017-01" db="EMBL/GenBank/DDBJ databases">
        <title>Bacillus cereus isolates.</title>
        <authorList>
            <person name="Beno S.M."/>
        </authorList>
    </citation>
    <scope>NUCLEOTIDE SEQUENCE [LARGE SCALE GENOMIC DNA]</scope>
    <source>
        <strain evidence="1 2">FSL M7-1219</strain>
    </source>
</reference>
<organism evidence="1 2">
    <name type="scientific">Bacillus cereus</name>
    <dbReference type="NCBI Taxonomy" id="1396"/>
    <lineage>
        <taxon>Bacteria</taxon>
        <taxon>Bacillati</taxon>
        <taxon>Bacillota</taxon>
        <taxon>Bacilli</taxon>
        <taxon>Bacillales</taxon>
        <taxon>Bacillaceae</taxon>
        <taxon>Bacillus</taxon>
        <taxon>Bacillus cereus group</taxon>
    </lineage>
</organism>
<dbReference type="NCBIfam" id="NF038310">
    <property type="entry name" value="lysogeny_AimR"/>
    <property type="match status" value="1"/>
</dbReference>
<proteinExistence type="predicted"/>
<evidence type="ECO:0000313" key="2">
    <source>
        <dbReference type="Proteomes" id="UP000191124"/>
    </source>
</evidence>
<evidence type="ECO:0000313" key="1">
    <source>
        <dbReference type="EMBL" id="OOR30278.1"/>
    </source>
</evidence>
<dbReference type="Proteomes" id="UP000191124">
    <property type="component" value="Unassembled WGS sequence"/>
</dbReference>
<dbReference type="AlphaFoldDB" id="A0A1S9V753"/>
<dbReference type="RefSeq" id="WP_078179968.1">
    <property type="nucleotide sequence ID" value="NZ_MUAL01000007.1"/>
</dbReference>
<protein>
    <recommendedName>
        <fullName evidence="3">Transcriptional regulator</fullName>
    </recommendedName>
</protein>
<comment type="caution">
    <text evidence="1">The sequence shown here is derived from an EMBL/GenBank/DDBJ whole genome shotgun (WGS) entry which is preliminary data.</text>
</comment>
<accession>A0A1S9V753</accession>
<evidence type="ECO:0008006" key="3">
    <source>
        <dbReference type="Google" id="ProtNLM"/>
    </source>
</evidence>
<sequence length="383" mass="45058">MQRLLNKLHDDLFAMGITDGELAKQLQVGKSTISETFSGKRDMKFYQFSGALMCAYDDDHNLRRKMIMEYVNLNSEKDYGSFRETLEYTSYRGELDLLHTMIEKEKDSLYAKNREAAIVYEVLYKRSLERFNGDELLNQLEAVRKKVKYVENSAMCDLLMCYLLYDTGNYRSILSYVKSAEEKVKQISVRKNRFIKSSYSHRIIEILSAIHLLRGNVNECREFSLELIEQCGNNPQFNIQRVNAFCNLGESYIFSDYDKSLKYLQESLENLGEPFNQRLKDKRKLIHQTMVFLKIYWDKPLESYLEVHPAEKAYLEIKSGNNKKAEEILLSLLKVQGRLSAFQKFYLGLARNDRKLMEESLEIFEEKGNIFYSQLPKRYLGYS</sequence>
<dbReference type="Pfam" id="PF22871">
    <property type="entry name" value="AimR"/>
    <property type="match status" value="1"/>
</dbReference>
<gene>
    <name evidence="1" type="ORF">BW892_07045</name>
</gene>
<name>A0A1S9V753_BACCE</name>